<evidence type="ECO:0000313" key="1">
    <source>
        <dbReference type="EMBL" id="KAK1148992.1"/>
    </source>
</evidence>
<gene>
    <name evidence="1" type="primary">srs2</name>
    <name evidence="1" type="ORF">N8T08_007667</name>
</gene>
<evidence type="ECO:0000313" key="2">
    <source>
        <dbReference type="Proteomes" id="UP001177260"/>
    </source>
</evidence>
<dbReference type="EMBL" id="JAOPJF010000005">
    <property type="protein sequence ID" value="KAK1148992.1"/>
    <property type="molecule type" value="Genomic_DNA"/>
</dbReference>
<accession>A0ACC3BE80</accession>
<protein>
    <submittedName>
        <fullName evidence="1">ATP-dependent DNA helicase srs2</fullName>
        <ecNumber evidence="1">3.6.4.12</ecNumber>
    </submittedName>
</protein>
<keyword evidence="1" id="KW-0378">Hydrolase</keyword>
<organism evidence="1 2">
    <name type="scientific">Aspergillus melleus</name>
    <dbReference type="NCBI Taxonomy" id="138277"/>
    <lineage>
        <taxon>Eukaryota</taxon>
        <taxon>Fungi</taxon>
        <taxon>Dikarya</taxon>
        <taxon>Ascomycota</taxon>
        <taxon>Pezizomycotina</taxon>
        <taxon>Eurotiomycetes</taxon>
        <taxon>Eurotiomycetidae</taxon>
        <taxon>Eurotiales</taxon>
        <taxon>Aspergillaceae</taxon>
        <taxon>Aspergillus</taxon>
        <taxon>Aspergillus subgen. Circumdati</taxon>
    </lineage>
</organism>
<keyword evidence="2" id="KW-1185">Reference proteome</keyword>
<keyword evidence="1" id="KW-0347">Helicase</keyword>
<proteinExistence type="predicted"/>
<sequence>MDPNSNNPINLTSILDGLNFAQSNAVASPASILQVLAPPGSGKTKTLTARVAYLLAHYGYRPQDVICCTFTIKASREMRERLGKLIGEQVQSRLILGTFHSICRRYLVRYGHLIGLRKGFGIADSSDSLAIIRRIVKRLKFSIQPNTARSRISHQKAHGISPDEAAAKYGPHNKGLEHREFVQVYQEYEEYMAASNLLDYDDLLLRCAELLRKNPDCVSNVQAVLVDEFQDTNHIQYELMNLFASRNRRITVVGDPDQSIYGFRSAEVKNLGRMQKLYRDTSVVLLEDNYRSSGSILNSAQDVIEQDSSRPAKKLEPTHGVGTMPVLRKLPSAEAEAQWIVMEIRRGMAMSGKLLNYSDYAILLRSAALSRQIESEMGKQGIPYKMVGGLRFFDRVEIKLLLDYLRVISQPGNADALLRIINVPSRKIGEETIRSLLSGAEKAQKTLWDFIKDVAQGRRSTEKPLSKPTNNGLCTLVGLIESSRQKLQDCENGSAPRKLLDYVIKKLSFRDYLTTTYGANEENRWANVEELLNQADDTAGPEQEEQPDDSLPEIQGLEQQQAHAGEEALSRFLANVALSTEVKPQEGAEDGEQSQEKVTISTIHAAKGLEWPVVFVPAVIDGVIPHSRAEDWDEERRLLYVAMTRAQALLYLSCPRQQARQSEETSVSTFLPDAIIDSRFRLVGPNLQEKTIHGIADILRRPRPSNEAMIEGQVSLPSVHDDRWTTEGEEAADAVLRWDGSRADEIVVEPCAKRRRHDSEQWSTTLAVTPISTSAYTMGGSNYSAPQTTMSLGFSTARQYIASNPAAGDQGSQLPSKLDSSKPRPRGAGAGGLGRQSDGPTQKSISRFFGQPSSSAPTQSKAHESTATDRQMRSQDQGQSRNNNRGGVPGAAAQAPSSNPGFKSVIPRQYSTYRPQPQRLQPARPVLEPSDPNCYTWLAASSSQAASEKPILRGGQEKGSKEMSDQSEAKGGGWGASEVKRPEQESVTGVRPVTTYHTTTMSMVQGGSGLPPPRRTLGIRRSMNGWEERMKRAGNEQTR</sequence>
<comment type="caution">
    <text evidence="1">The sequence shown here is derived from an EMBL/GenBank/DDBJ whole genome shotgun (WGS) entry which is preliminary data.</text>
</comment>
<dbReference type="EC" id="3.6.4.12" evidence="1"/>
<dbReference type="Proteomes" id="UP001177260">
    <property type="component" value="Unassembled WGS sequence"/>
</dbReference>
<keyword evidence="1" id="KW-0067">ATP-binding</keyword>
<reference evidence="1 2" key="1">
    <citation type="journal article" date="2023" name="ACS Omega">
        <title>Identification of the Neoaspergillic Acid Biosynthesis Gene Cluster by Establishing an In Vitro CRISPR-Ribonucleoprotein Genetic System in Aspergillus melleus.</title>
        <authorList>
            <person name="Yuan B."/>
            <person name="Grau M.F."/>
            <person name="Murata R.M."/>
            <person name="Torok T."/>
            <person name="Venkateswaran K."/>
            <person name="Stajich J.E."/>
            <person name="Wang C.C.C."/>
        </authorList>
    </citation>
    <scope>NUCLEOTIDE SEQUENCE [LARGE SCALE GENOMIC DNA]</scope>
    <source>
        <strain evidence="1 2">IMV 1140</strain>
    </source>
</reference>
<name>A0ACC3BE80_9EURO</name>
<keyword evidence="1" id="KW-0547">Nucleotide-binding</keyword>